<keyword evidence="2" id="KW-1185">Reference proteome</keyword>
<name>A0A9Q0BM68_9MUSC</name>
<dbReference type="PANTHER" id="PTHR20898:SF0">
    <property type="entry name" value="DAEDALUS ON 3-RELATED"/>
    <property type="match status" value="1"/>
</dbReference>
<gene>
    <name evidence="1" type="ORF">M5D96_010297</name>
</gene>
<dbReference type="AlphaFoldDB" id="A0A9Q0BM68"/>
<organism evidence="1 2">
    <name type="scientific">Drosophila gunungcola</name>
    <name type="common">fruit fly</name>
    <dbReference type="NCBI Taxonomy" id="103775"/>
    <lineage>
        <taxon>Eukaryota</taxon>
        <taxon>Metazoa</taxon>
        <taxon>Ecdysozoa</taxon>
        <taxon>Arthropoda</taxon>
        <taxon>Hexapoda</taxon>
        <taxon>Insecta</taxon>
        <taxon>Pterygota</taxon>
        <taxon>Neoptera</taxon>
        <taxon>Endopterygota</taxon>
        <taxon>Diptera</taxon>
        <taxon>Brachycera</taxon>
        <taxon>Muscomorpha</taxon>
        <taxon>Ephydroidea</taxon>
        <taxon>Drosophilidae</taxon>
        <taxon>Drosophila</taxon>
        <taxon>Sophophora</taxon>
    </lineage>
</organism>
<dbReference type="PANTHER" id="PTHR20898">
    <property type="entry name" value="DAEDALUS ON 3-RELATED-RELATED"/>
    <property type="match status" value="1"/>
</dbReference>
<dbReference type="Pfam" id="PF06477">
    <property type="entry name" value="DUF1091"/>
    <property type="match status" value="1"/>
</dbReference>
<proteinExistence type="predicted"/>
<accession>A0A9Q0BM68</accession>
<dbReference type="SMART" id="SM00697">
    <property type="entry name" value="DM8"/>
    <property type="match status" value="1"/>
</dbReference>
<dbReference type="InterPro" id="IPR010512">
    <property type="entry name" value="DUF1091"/>
</dbReference>
<protein>
    <submittedName>
        <fullName evidence="1">Uncharacterized protein</fullName>
    </submittedName>
</protein>
<reference evidence="1" key="1">
    <citation type="journal article" date="2023" name="Genome Biol. Evol.">
        <title>Long-read-based Genome Assembly of Drosophila gunungcola Reveals Fewer Chemosensory Genes in Flower-breeding Species.</title>
        <authorList>
            <person name="Negi A."/>
            <person name="Liao B.Y."/>
            <person name="Yeh S.D."/>
        </authorList>
    </citation>
    <scope>NUCLEOTIDE SEQUENCE</scope>
    <source>
        <strain evidence="1">Sukarami</strain>
    </source>
</reference>
<evidence type="ECO:0000313" key="1">
    <source>
        <dbReference type="EMBL" id="KAI8036981.1"/>
    </source>
</evidence>
<evidence type="ECO:0000313" key="2">
    <source>
        <dbReference type="Proteomes" id="UP001059596"/>
    </source>
</evidence>
<dbReference type="Proteomes" id="UP001059596">
    <property type="component" value="Unassembled WGS sequence"/>
</dbReference>
<sequence>MDVYVKLNKLPITNMKIIIEPMRNDNGYRPFFMSTTVDFCRYMRNPNLQKMTLFTKLYANIRNVSNLNHTCPYNNDIVLEKFWTGDLEKGLTKYLPIPNGQYALFSKWFTSNILRANLNVYFKVLN</sequence>
<comment type="caution">
    <text evidence="1">The sequence shown here is derived from an EMBL/GenBank/DDBJ whole genome shotgun (WGS) entry which is preliminary data.</text>
</comment>
<dbReference type="EMBL" id="JAMKOV010000014">
    <property type="protein sequence ID" value="KAI8036981.1"/>
    <property type="molecule type" value="Genomic_DNA"/>
</dbReference>